<dbReference type="InterPro" id="IPR050397">
    <property type="entry name" value="Env_Response_Regulators"/>
</dbReference>
<protein>
    <submittedName>
        <fullName evidence="6">CRP/FNR family transcriptional regulator</fullName>
    </submittedName>
</protein>
<keyword evidence="7" id="KW-1185">Reference proteome</keyword>
<dbReference type="EMBL" id="QPJY01000009">
    <property type="protein sequence ID" value="RCX26481.1"/>
    <property type="molecule type" value="Genomic_DNA"/>
</dbReference>
<dbReference type="PROSITE" id="PS50042">
    <property type="entry name" value="CNMP_BINDING_3"/>
    <property type="match status" value="1"/>
</dbReference>
<evidence type="ECO:0000256" key="1">
    <source>
        <dbReference type="ARBA" id="ARBA00023015"/>
    </source>
</evidence>
<evidence type="ECO:0000313" key="7">
    <source>
        <dbReference type="Proteomes" id="UP000252707"/>
    </source>
</evidence>
<dbReference type="Pfam" id="PF00027">
    <property type="entry name" value="cNMP_binding"/>
    <property type="match status" value="1"/>
</dbReference>
<comment type="caution">
    <text evidence="6">The sequence shown here is derived from an EMBL/GenBank/DDBJ whole genome shotgun (WGS) entry which is preliminary data.</text>
</comment>
<dbReference type="InterPro" id="IPR036388">
    <property type="entry name" value="WH-like_DNA-bd_sf"/>
</dbReference>
<feature type="domain" description="HTH crp-type" evidence="5">
    <location>
        <begin position="161"/>
        <end position="235"/>
    </location>
</feature>
<evidence type="ECO:0000256" key="3">
    <source>
        <dbReference type="ARBA" id="ARBA00023163"/>
    </source>
</evidence>
<keyword evidence="2" id="KW-0238">DNA-binding</keyword>
<dbReference type="PROSITE" id="PS51063">
    <property type="entry name" value="HTH_CRP_2"/>
    <property type="match status" value="1"/>
</dbReference>
<dbReference type="CDD" id="cd00092">
    <property type="entry name" value="HTH_CRP"/>
    <property type="match status" value="1"/>
</dbReference>
<dbReference type="SMART" id="SM00419">
    <property type="entry name" value="HTH_CRP"/>
    <property type="match status" value="1"/>
</dbReference>
<dbReference type="InterPro" id="IPR018490">
    <property type="entry name" value="cNMP-bd_dom_sf"/>
</dbReference>
<gene>
    <name evidence="6" type="ORF">DFQ59_10910</name>
</gene>
<evidence type="ECO:0000259" key="4">
    <source>
        <dbReference type="PROSITE" id="PS50042"/>
    </source>
</evidence>
<name>A0A369BYS6_9GAMM</name>
<dbReference type="PANTHER" id="PTHR24567">
    <property type="entry name" value="CRP FAMILY TRANSCRIPTIONAL REGULATORY PROTEIN"/>
    <property type="match status" value="1"/>
</dbReference>
<proteinExistence type="predicted"/>
<reference evidence="6 7" key="1">
    <citation type="submission" date="2018-07" db="EMBL/GenBank/DDBJ databases">
        <title>Genomic Encyclopedia of Type Strains, Phase IV (KMG-IV): sequencing the most valuable type-strain genomes for metagenomic binning, comparative biology and taxonomic classification.</title>
        <authorList>
            <person name="Goeker M."/>
        </authorList>
    </citation>
    <scope>NUCLEOTIDE SEQUENCE [LARGE SCALE GENOMIC DNA]</scope>
    <source>
        <strain evidence="6 7">DSM 26407</strain>
    </source>
</reference>
<dbReference type="SUPFAM" id="SSF51206">
    <property type="entry name" value="cAMP-binding domain-like"/>
    <property type="match status" value="1"/>
</dbReference>
<dbReference type="InterPro" id="IPR014710">
    <property type="entry name" value="RmlC-like_jellyroll"/>
</dbReference>
<dbReference type="GO" id="GO:0005829">
    <property type="term" value="C:cytosol"/>
    <property type="evidence" value="ECO:0007669"/>
    <property type="project" value="TreeGrafter"/>
</dbReference>
<dbReference type="Gene3D" id="1.10.10.10">
    <property type="entry name" value="Winged helix-like DNA-binding domain superfamily/Winged helix DNA-binding domain"/>
    <property type="match status" value="1"/>
</dbReference>
<dbReference type="GO" id="GO:0003700">
    <property type="term" value="F:DNA-binding transcription factor activity"/>
    <property type="evidence" value="ECO:0007669"/>
    <property type="project" value="TreeGrafter"/>
</dbReference>
<dbReference type="SMART" id="SM00100">
    <property type="entry name" value="cNMP"/>
    <property type="match status" value="1"/>
</dbReference>
<dbReference type="GO" id="GO:0003677">
    <property type="term" value="F:DNA binding"/>
    <property type="evidence" value="ECO:0007669"/>
    <property type="project" value="UniProtKB-KW"/>
</dbReference>
<keyword evidence="1" id="KW-0805">Transcription regulation</keyword>
<accession>A0A369BYS6</accession>
<evidence type="ECO:0000256" key="2">
    <source>
        <dbReference type="ARBA" id="ARBA00023125"/>
    </source>
</evidence>
<evidence type="ECO:0000259" key="5">
    <source>
        <dbReference type="PROSITE" id="PS51063"/>
    </source>
</evidence>
<dbReference type="RefSeq" id="WP_114280565.1">
    <property type="nucleotide sequence ID" value="NZ_QPJY01000009.1"/>
</dbReference>
<dbReference type="OrthoDB" id="7643467at2"/>
<dbReference type="InterPro" id="IPR036390">
    <property type="entry name" value="WH_DNA-bd_sf"/>
</dbReference>
<dbReference type="Gene3D" id="2.60.120.10">
    <property type="entry name" value="Jelly Rolls"/>
    <property type="match status" value="1"/>
</dbReference>
<dbReference type="InterPro" id="IPR000595">
    <property type="entry name" value="cNMP-bd_dom"/>
</dbReference>
<feature type="domain" description="Cyclic nucleotide-binding" evidence="4">
    <location>
        <begin position="27"/>
        <end position="97"/>
    </location>
</feature>
<dbReference type="CDD" id="cd00038">
    <property type="entry name" value="CAP_ED"/>
    <property type="match status" value="1"/>
</dbReference>
<dbReference type="AlphaFoldDB" id="A0A369BYS6"/>
<organism evidence="6 7">
    <name type="scientific">Thioalbus denitrificans</name>
    <dbReference type="NCBI Taxonomy" id="547122"/>
    <lineage>
        <taxon>Bacteria</taxon>
        <taxon>Pseudomonadati</taxon>
        <taxon>Pseudomonadota</taxon>
        <taxon>Gammaproteobacteria</taxon>
        <taxon>Chromatiales</taxon>
        <taxon>Ectothiorhodospiraceae</taxon>
        <taxon>Thioalbus</taxon>
    </lineage>
</organism>
<dbReference type="PRINTS" id="PR00034">
    <property type="entry name" value="HTHCRP"/>
</dbReference>
<dbReference type="SUPFAM" id="SSF46785">
    <property type="entry name" value="Winged helix' DNA-binding domain"/>
    <property type="match status" value="1"/>
</dbReference>
<sequence>MEKKRNGLRLVQSRQSSEHCAARRFCLAGSVDKASLQALEAEIKSRGPYQQGERIYRQGDSFRVIFMIQSGTVKTEINTRDGRAQVSGFHLQGELLGVETIGGGRHPCDAVALERTWCCAVPVERFLKVCNACGELQKELLLRLGQRIRDDEYGWMLNRNERAEVRLVSFLYDLYQRMNLRHGESSGRMRLPMHKEDIANYLGLAPESLSRTFRRLQNEGVVINHGRTVELLDIEAAAAIASR</sequence>
<dbReference type="InterPro" id="IPR012318">
    <property type="entry name" value="HTH_CRP"/>
</dbReference>
<dbReference type="Pfam" id="PF13545">
    <property type="entry name" value="HTH_Crp_2"/>
    <property type="match status" value="1"/>
</dbReference>
<dbReference type="PANTHER" id="PTHR24567:SF75">
    <property type="entry name" value="FUMARATE AND NITRATE REDUCTION REGULATORY PROTEIN"/>
    <property type="match status" value="1"/>
</dbReference>
<dbReference type="Proteomes" id="UP000252707">
    <property type="component" value="Unassembled WGS sequence"/>
</dbReference>
<evidence type="ECO:0000313" key="6">
    <source>
        <dbReference type="EMBL" id="RCX26481.1"/>
    </source>
</evidence>
<keyword evidence="3" id="KW-0804">Transcription</keyword>